<accession>A0A453HZI0</accession>
<evidence type="ECO:0000313" key="1">
    <source>
        <dbReference type="EnsemblPlants" id="AET4Gv20370000.46"/>
    </source>
</evidence>
<reference evidence="1" key="3">
    <citation type="journal article" date="2017" name="Nature">
        <title>Genome sequence of the progenitor of the wheat D genome Aegilops tauschii.</title>
        <authorList>
            <person name="Luo M.C."/>
            <person name="Gu Y.Q."/>
            <person name="Puiu D."/>
            <person name="Wang H."/>
            <person name="Twardziok S.O."/>
            <person name="Deal K.R."/>
            <person name="Huo N."/>
            <person name="Zhu T."/>
            <person name="Wang L."/>
            <person name="Wang Y."/>
            <person name="McGuire P.E."/>
            <person name="Liu S."/>
            <person name="Long H."/>
            <person name="Ramasamy R.K."/>
            <person name="Rodriguez J.C."/>
            <person name="Van S.L."/>
            <person name="Yuan L."/>
            <person name="Wang Z."/>
            <person name="Xia Z."/>
            <person name="Xiao L."/>
            <person name="Anderson O.D."/>
            <person name="Ouyang S."/>
            <person name="Liang Y."/>
            <person name="Zimin A.V."/>
            <person name="Pertea G."/>
            <person name="Qi P."/>
            <person name="Bennetzen J.L."/>
            <person name="Dai X."/>
            <person name="Dawson M.W."/>
            <person name="Muller H.G."/>
            <person name="Kugler K."/>
            <person name="Rivarola-Duarte L."/>
            <person name="Spannagl M."/>
            <person name="Mayer K.F.X."/>
            <person name="Lu F.H."/>
            <person name="Bevan M.W."/>
            <person name="Leroy P."/>
            <person name="Li P."/>
            <person name="You F.M."/>
            <person name="Sun Q."/>
            <person name="Liu Z."/>
            <person name="Lyons E."/>
            <person name="Wicker T."/>
            <person name="Salzberg S.L."/>
            <person name="Devos K.M."/>
            <person name="Dvorak J."/>
        </authorList>
    </citation>
    <scope>NUCLEOTIDE SEQUENCE [LARGE SCALE GENOMIC DNA]</scope>
    <source>
        <strain evidence="1">cv. AL8/78</strain>
    </source>
</reference>
<dbReference type="Gramene" id="AET4Gv20370000.46">
    <property type="protein sequence ID" value="AET4Gv20370000.46"/>
    <property type="gene ID" value="AET4Gv20370000"/>
</dbReference>
<sequence length="47" mass="5298">EYCVAKGELVSCPIFLYPATTDSPHPTHAWAITDLQRSTTMNARFKE</sequence>
<proteinExistence type="predicted"/>
<protein>
    <submittedName>
        <fullName evidence="1">Uncharacterized protein</fullName>
    </submittedName>
</protein>
<reference evidence="1" key="5">
    <citation type="journal article" date="2021" name="G3 (Bethesda)">
        <title>Aegilops tauschii genome assembly Aet v5.0 features greater sequence contiguity and improved annotation.</title>
        <authorList>
            <person name="Wang L."/>
            <person name="Zhu T."/>
            <person name="Rodriguez J.C."/>
            <person name="Deal K.R."/>
            <person name="Dubcovsky J."/>
            <person name="McGuire P.E."/>
            <person name="Lux T."/>
            <person name="Spannagl M."/>
            <person name="Mayer K.F.X."/>
            <person name="Baldrich P."/>
            <person name="Meyers B.C."/>
            <person name="Huo N."/>
            <person name="Gu Y.Q."/>
            <person name="Zhou H."/>
            <person name="Devos K.M."/>
            <person name="Bennetzen J.L."/>
            <person name="Unver T."/>
            <person name="Budak H."/>
            <person name="Gulick P.J."/>
            <person name="Galiba G."/>
            <person name="Kalapos B."/>
            <person name="Nelson D.R."/>
            <person name="Li P."/>
            <person name="You F.M."/>
            <person name="Luo M.C."/>
            <person name="Dvorak J."/>
        </authorList>
    </citation>
    <scope>NUCLEOTIDE SEQUENCE [LARGE SCALE GENOMIC DNA]</scope>
    <source>
        <strain evidence="1">cv. AL8/78</strain>
    </source>
</reference>
<reference evidence="1" key="4">
    <citation type="submission" date="2019-03" db="UniProtKB">
        <authorList>
            <consortium name="EnsemblPlants"/>
        </authorList>
    </citation>
    <scope>IDENTIFICATION</scope>
</reference>
<reference evidence="2" key="2">
    <citation type="journal article" date="2017" name="Nat. Plants">
        <title>The Aegilops tauschii genome reveals multiple impacts of transposons.</title>
        <authorList>
            <person name="Zhao G."/>
            <person name="Zou C."/>
            <person name="Li K."/>
            <person name="Wang K."/>
            <person name="Li T."/>
            <person name="Gao L."/>
            <person name="Zhang X."/>
            <person name="Wang H."/>
            <person name="Yang Z."/>
            <person name="Liu X."/>
            <person name="Jiang W."/>
            <person name="Mao L."/>
            <person name="Kong X."/>
            <person name="Jiao Y."/>
            <person name="Jia J."/>
        </authorList>
    </citation>
    <scope>NUCLEOTIDE SEQUENCE [LARGE SCALE GENOMIC DNA]</scope>
    <source>
        <strain evidence="2">cv. AL8/78</strain>
    </source>
</reference>
<reference evidence="2" key="1">
    <citation type="journal article" date="2014" name="Science">
        <title>Ancient hybridizations among the ancestral genomes of bread wheat.</title>
        <authorList>
            <consortium name="International Wheat Genome Sequencing Consortium,"/>
            <person name="Marcussen T."/>
            <person name="Sandve S.R."/>
            <person name="Heier L."/>
            <person name="Spannagl M."/>
            <person name="Pfeifer M."/>
            <person name="Jakobsen K.S."/>
            <person name="Wulff B.B."/>
            <person name="Steuernagel B."/>
            <person name="Mayer K.F."/>
            <person name="Olsen O.A."/>
        </authorList>
    </citation>
    <scope>NUCLEOTIDE SEQUENCE [LARGE SCALE GENOMIC DNA]</scope>
    <source>
        <strain evidence="2">cv. AL8/78</strain>
    </source>
</reference>
<name>A0A453HZI0_AEGTS</name>
<keyword evidence="2" id="KW-1185">Reference proteome</keyword>
<dbReference type="Proteomes" id="UP000015105">
    <property type="component" value="Chromosome 4D"/>
</dbReference>
<dbReference type="EnsemblPlants" id="AET4Gv20370000.46">
    <property type="protein sequence ID" value="AET4Gv20370000.46"/>
    <property type="gene ID" value="AET4Gv20370000"/>
</dbReference>
<evidence type="ECO:0000313" key="2">
    <source>
        <dbReference type="Proteomes" id="UP000015105"/>
    </source>
</evidence>
<organism evidence="1 2">
    <name type="scientific">Aegilops tauschii subsp. strangulata</name>
    <name type="common">Goatgrass</name>
    <dbReference type="NCBI Taxonomy" id="200361"/>
    <lineage>
        <taxon>Eukaryota</taxon>
        <taxon>Viridiplantae</taxon>
        <taxon>Streptophyta</taxon>
        <taxon>Embryophyta</taxon>
        <taxon>Tracheophyta</taxon>
        <taxon>Spermatophyta</taxon>
        <taxon>Magnoliopsida</taxon>
        <taxon>Liliopsida</taxon>
        <taxon>Poales</taxon>
        <taxon>Poaceae</taxon>
        <taxon>BOP clade</taxon>
        <taxon>Pooideae</taxon>
        <taxon>Triticodae</taxon>
        <taxon>Triticeae</taxon>
        <taxon>Triticinae</taxon>
        <taxon>Aegilops</taxon>
    </lineage>
</organism>
<dbReference type="AlphaFoldDB" id="A0A453HZI0"/>